<dbReference type="Proteomes" id="UP000235897">
    <property type="component" value="Unassembled WGS sequence"/>
</dbReference>
<dbReference type="InterPro" id="IPR050307">
    <property type="entry name" value="Sterol_Desaturase_Related"/>
</dbReference>
<name>A0A2N8T1I0_STUST</name>
<evidence type="ECO:0000256" key="2">
    <source>
        <dbReference type="ARBA" id="ARBA00022692"/>
    </source>
</evidence>
<dbReference type="AlphaFoldDB" id="A0A2N8T1I0"/>
<keyword evidence="3 5" id="KW-1133">Transmembrane helix</keyword>
<dbReference type="GO" id="GO:0008610">
    <property type="term" value="P:lipid biosynthetic process"/>
    <property type="evidence" value="ECO:0007669"/>
    <property type="project" value="InterPro"/>
</dbReference>
<dbReference type="PANTHER" id="PTHR11863">
    <property type="entry name" value="STEROL DESATURASE"/>
    <property type="match status" value="1"/>
</dbReference>
<evidence type="ECO:0000256" key="3">
    <source>
        <dbReference type="ARBA" id="ARBA00022989"/>
    </source>
</evidence>
<comment type="subcellular location">
    <subcellularLocation>
        <location evidence="1">Membrane</location>
    </subcellularLocation>
</comment>
<dbReference type="GO" id="GO:0016491">
    <property type="term" value="F:oxidoreductase activity"/>
    <property type="evidence" value="ECO:0007669"/>
    <property type="project" value="InterPro"/>
</dbReference>
<dbReference type="InterPro" id="IPR006694">
    <property type="entry name" value="Fatty_acid_hydroxylase"/>
</dbReference>
<dbReference type="OrthoDB" id="9770329at2"/>
<feature type="transmembrane region" description="Helical" evidence="5">
    <location>
        <begin position="81"/>
        <end position="99"/>
    </location>
</feature>
<evidence type="ECO:0000259" key="6">
    <source>
        <dbReference type="Pfam" id="PF04116"/>
    </source>
</evidence>
<evidence type="ECO:0000256" key="4">
    <source>
        <dbReference type="ARBA" id="ARBA00023136"/>
    </source>
</evidence>
<organism evidence="7 8">
    <name type="scientific">Stutzerimonas stutzeri</name>
    <name type="common">Pseudomonas stutzeri</name>
    <dbReference type="NCBI Taxonomy" id="316"/>
    <lineage>
        <taxon>Bacteria</taxon>
        <taxon>Pseudomonadati</taxon>
        <taxon>Pseudomonadota</taxon>
        <taxon>Gammaproteobacteria</taxon>
        <taxon>Pseudomonadales</taxon>
        <taxon>Pseudomonadaceae</taxon>
        <taxon>Stutzerimonas</taxon>
    </lineage>
</organism>
<comment type="caution">
    <text evidence="7">The sequence shown here is derived from an EMBL/GenBank/DDBJ whole genome shotgun (WGS) entry which is preliminary data.</text>
</comment>
<evidence type="ECO:0000313" key="8">
    <source>
        <dbReference type="Proteomes" id="UP000235897"/>
    </source>
</evidence>
<evidence type="ECO:0000256" key="5">
    <source>
        <dbReference type="SAM" id="Phobius"/>
    </source>
</evidence>
<dbReference type="Pfam" id="PF04116">
    <property type="entry name" value="FA_hydroxylase"/>
    <property type="match status" value="1"/>
</dbReference>
<proteinExistence type="predicted"/>
<dbReference type="EMBL" id="POUW01000001">
    <property type="protein sequence ID" value="PNG08599.1"/>
    <property type="molecule type" value="Genomic_DNA"/>
</dbReference>
<dbReference type="RefSeq" id="WP_102846202.1">
    <property type="nucleotide sequence ID" value="NZ_JAMOIG010000015.1"/>
</dbReference>
<sequence>MGVLEFLHYVVIAPVVDQFTKIFDLNGRIGVLFLCLSYAVAYGLFRYRKQRGLTDAGSFWQFIGGNAVHWHPSALLDYRYYLVRGVLKVALVVPIVGLVDPHVLRSADYVGFFTNLWGARPQLGQTLSLSLLYGLGVFLISDFTHYWVHRAFHCRWLWAFHKVHHSAPVMVPVTASRVHFLEKVAGKLADLIFLGAYAGAFWYACGGEISRYTLFGVTYLVFVFNALASNLRHSHVWLSFGPRLEHVLNSPAQHQIHHSDAPRHFHKNFGTNLSIWDWMFGTLYVTTSRPEEIRFGTAEQDSHRYLTLYSLVVTPFVDIARQSWPAKRPLMPRERAPEA</sequence>
<protein>
    <submittedName>
        <fullName evidence="7">Sterol desaturase</fullName>
    </submittedName>
</protein>
<dbReference type="GO" id="GO:0016020">
    <property type="term" value="C:membrane"/>
    <property type="evidence" value="ECO:0007669"/>
    <property type="project" value="UniProtKB-SubCell"/>
</dbReference>
<keyword evidence="2 5" id="KW-0812">Transmembrane</keyword>
<evidence type="ECO:0000313" key="7">
    <source>
        <dbReference type="EMBL" id="PNG08599.1"/>
    </source>
</evidence>
<feature type="domain" description="Fatty acid hydroxylase" evidence="6">
    <location>
        <begin position="137"/>
        <end position="282"/>
    </location>
</feature>
<keyword evidence="4 5" id="KW-0472">Membrane</keyword>
<evidence type="ECO:0000256" key="1">
    <source>
        <dbReference type="ARBA" id="ARBA00004370"/>
    </source>
</evidence>
<dbReference type="GO" id="GO:0005506">
    <property type="term" value="F:iron ion binding"/>
    <property type="evidence" value="ECO:0007669"/>
    <property type="project" value="InterPro"/>
</dbReference>
<reference evidence="7 8" key="1">
    <citation type="submission" date="2018-01" db="EMBL/GenBank/DDBJ databases">
        <title>Denitrification phenotypes of diverse strains of Pseudomonas stutzeri.</title>
        <authorList>
            <person name="Milligan D.A."/>
            <person name="Bergaust L."/>
            <person name="Bakken L.R."/>
            <person name="Frostegard A."/>
        </authorList>
    </citation>
    <scope>NUCLEOTIDE SEQUENCE [LARGE SCALE GENOMIC DNA]</scope>
    <source>
        <strain evidence="7 8">28a3</strain>
    </source>
</reference>
<feature type="transmembrane region" description="Helical" evidence="5">
    <location>
        <begin position="209"/>
        <end position="228"/>
    </location>
</feature>
<feature type="transmembrane region" description="Helical" evidence="5">
    <location>
        <begin position="184"/>
        <end position="203"/>
    </location>
</feature>
<accession>A0A2N8T1I0</accession>
<feature type="transmembrane region" description="Helical" evidence="5">
    <location>
        <begin position="127"/>
        <end position="148"/>
    </location>
</feature>
<gene>
    <name evidence="7" type="ORF">CXL00_06090</name>
</gene>
<feature type="transmembrane region" description="Helical" evidence="5">
    <location>
        <begin position="25"/>
        <end position="45"/>
    </location>
</feature>